<sequence>MKAVIMWENKDKTHGLENSVFKATTAVKVLQKSMLNIDPTVTLPDHLDDLCTLLRRAITNPNTVKKGAIQSVITGIRKHIVSLNKTGAFHLVKFIEQFILPIISTNVQMTVVLETTCQACGINFDNFINHKILILHANDVHSDRDFTTQILVSSNRNRECPNSKDNDTIQLLKMSICVFPKVLFVFKNQVDKNKNNDSYLEYLNLNATAADTILCVQYHCMYRLVSAVYRTNDDQYASITLRNTNKYICEGEGEGGFGIGEC</sequence>
<protein>
    <submittedName>
        <fullName evidence="1">Uncharacterized protein</fullName>
    </submittedName>
</protein>
<evidence type="ECO:0000313" key="3">
    <source>
        <dbReference type="Proteomes" id="UP000677228"/>
    </source>
</evidence>
<dbReference type="Proteomes" id="UP000682733">
    <property type="component" value="Unassembled WGS sequence"/>
</dbReference>
<proteinExistence type="predicted"/>
<evidence type="ECO:0000313" key="1">
    <source>
        <dbReference type="EMBL" id="CAF1504696.1"/>
    </source>
</evidence>
<gene>
    <name evidence="1" type="ORF">OVA965_LOCUS37099</name>
    <name evidence="2" type="ORF">TMI583_LOCUS38157</name>
</gene>
<organism evidence="1 3">
    <name type="scientific">Didymodactylos carnosus</name>
    <dbReference type="NCBI Taxonomy" id="1234261"/>
    <lineage>
        <taxon>Eukaryota</taxon>
        <taxon>Metazoa</taxon>
        <taxon>Spiralia</taxon>
        <taxon>Gnathifera</taxon>
        <taxon>Rotifera</taxon>
        <taxon>Eurotatoria</taxon>
        <taxon>Bdelloidea</taxon>
        <taxon>Philodinida</taxon>
        <taxon>Philodinidae</taxon>
        <taxon>Didymodactylos</taxon>
    </lineage>
</organism>
<dbReference type="AlphaFoldDB" id="A0A8S2FMH3"/>
<name>A0A8S2FMH3_9BILA</name>
<evidence type="ECO:0000313" key="2">
    <source>
        <dbReference type="EMBL" id="CAF4293106.1"/>
    </source>
</evidence>
<accession>A0A8S2FMH3</accession>
<dbReference type="Proteomes" id="UP000677228">
    <property type="component" value="Unassembled WGS sequence"/>
</dbReference>
<dbReference type="EMBL" id="CAJNOK010034507">
    <property type="protein sequence ID" value="CAF1504696.1"/>
    <property type="molecule type" value="Genomic_DNA"/>
</dbReference>
<comment type="caution">
    <text evidence="1">The sequence shown here is derived from an EMBL/GenBank/DDBJ whole genome shotgun (WGS) entry which is preliminary data.</text>
</comment>
<dbReference type="EMBL" id="CAJOBA010056551">
    <property type="protein sequence ID" value="CAF4293106.1"/>
    <property type="molecule type" value="Genomic_DNA"/>
</dbReference>
<reference evidence="1" key="1">
    <citation type="submission" date="2021-02" db="EMBL/GenBank/DDBJ databases">
        <authorList>
            <person name="Nowell W R."/>
        </authorList>
    </citation>
    <scope>NUCLEOTIDE SEQUENCE</scope>
</reference>